<protein>
    <submittedName>
        <fullName evidence="2">Uncharacterized protein</fullName>
    </submittedName>
</protein>
<evidence type="ECO:0000313" key="3">
    <source>
        <dbReference type="Proteomes" id="UP000054843"/>
    </source>
</evidence>
<gene>
    <name evidence="2" type="ORF">T10_11166</name>
</gene>
<dbReference type="AlphaFoldDB" id="A0A0V1N9R2"/>
<name>A0A0V1N9R2_9BILA</name>
<feature type="region of interest" description="Disordered" evidence="1">
    <location>
        <begin position="47"/>
        <end position="69"/>
    </location>
</feature>
<organism evidence="2 3">
    <name type="scientific">Trichinella papuae</name>
    <dbReference type="NCBI Taxonomy" id="268474"/>
    <lineage>
        <taxon>Eukaryota</taxon>
        <taxon>Metazoa</taxon>
        <taxon>Ecdysozoa</taxon>
        <taxon>Nematoda</taxon>
        <taxon>Enoplea</taxon>
        <taxon>Dorylaimia</taxon>
        <taxon>Trichinellida</taxon>
        <taxon>Trichinellidae</taxon>
        <taxon>Trichinella</taxon>
    </lineage>
</organism>
<proteinExistence type="predicted"/>
<evidence type="ECO:0000256" key="1">
    <source>
        <dbReference type="SAM" id="MobiDB-lite"/>
    </source>
</evidence>
<sequence length="126" mass="14401">MSDYPKDPQKSCSDNQSSTLSFLTLYRLHCHGAGLQYYETNRTKREESATHHHSCTNRSSSPWECRSRRSLSDRRGHMTGRIKCWMLTAGAPTLAFFVVQQKWDRVDGHYQRPSSGPGKPLKTIIG</sequence>
<keyword evidence="3" id="KW-1185">Reference proteome</keyword>
<dbReference type="EMBL" id="JYDO01000002">
    <property type="protein sequence ID" value="KRZ80565.1"/>
    <property type="molecule type" value="Genomic_DNA"/>
</dbReference>
<comment type="caution">
    <text evidence="2">The sequence shown here is derived from an EMBL/GenBank/DDBJ whole genome shotgun (WGS) entry which is preliminary data.</text>
</comment>
<dbReference type="Proteomes" id="UP000054843">
    <property type="component" value="Unassembled WGS sequence"/>
</dbReference>
<accession>A0A0V1N9R2</accession>
<evidence type="ECO:0000313" key="2">
    <source>
        <dbReference type="EMBL" id="KRZ80565.1"/>
    </source>
</evidence>
<reference evidence="2 3" key="1">
    <citation type="submission" date="2015-01" db="EMBL/GenBank/DDBJ databases">
        <title>Evolution of Trichinella species and genotypes.</title>
        <authorList>
            <person name="Korhonen P.K."/>
            <person name="Edoardo P."/>
            <person name="Giuseppe L.R."/>
            <person name="Gasser R.B."/>
        </authorList>
    </citation>
    <scope>NUCLEOTIDE SEQUENCE [LARGE SCALE GENOMIC DNA]</scope>
    <source>
        <strain evidence="2">ISS1980</strain>
    </source>
</reference>